<dbReference type="PROSITE" id="PS00527">
    <property type="entry name" value="RIBOSOMAL_S14"/>
    <property type="match status" value="1"/>
</dbReference>
<keyword evidence="3" id="KW-0687">Ribonucleoprotein</keyword>
<keyword evidence="2 4" id="KW-0689">Ribosomal protein</keyword>
<dbReference type="EMBL" id="MT246538">
    <property type="protein sequence ID" value="QRR29753.1"/>
    <property type="molecule type" value="Genomic_DNA"/>
</dbReference>
<dbReference type="InterPro" id="IPR001209">
    <property type="entry name" value="Ribosomal_uS14"/>
</dbReference>
<dbReference type="Pfam" id="PF00253">
    <property type="entry name" value="Ribosomal_S14"/>
    <property type="match status" value="1"/>
</dbReference>
<gene>
    <name evidence="4" type="primary">rps14</name>
</gene>
<keyword evidence="4" id="KW-0496">Mitochondrion</keyword>
<proteinExistence type="inferred from homology"/>
<evidence type="ECO:0000256" key="3">
    <source>
        <dbReference type="ARBA" id="ARBA00023274"/>
    </source>
</evidence>
<reference evidence="4" key="1">
    <citation type="journal article" date="2021" name="J. Eukaryot. Microbiol.">
        <title>Description of Imasa heleensis, gen. nov., sp. nov. (Imasidae, fam. nov.), a Deep-Branching Marine Malawimonad and Possible Key Taxon in Understanding Early Eukaryotic Evolution.</title>
        <authorList>
            <person name="Heiss A.A."/>
            <person name="Warring S.D."/>
            <person name="Lukacs K."/>
            <person name="Favate J."/>
            <person name="Yang A."/>
            <person name="Gyaltshen Y."/>
            <person name="Filardi C."/>
            <person name="Simpson A.G.B."/>
            <person name="Kim E."/>
        </authorList>
    </citation>
    <scope>NUCLEOTIDE SEQUENCE</scope>
</reference>
<accession>A0A893DDG2</accession>
<comment type="similarity">
    <text evidence="1">Belongs to the universal ribosomal protein uS14 family.</text>
</comment>
<dbReference type="RefSeq" id="YP_010165740.1">
    <property type="nucleotide sequence ID" value="NC_057511.1"/>
</dbReference>
<dbReference type="PANTHER" id="PTHR19836">
    <property type="entry name" value="30S RIBOSOMAL PROTEIN S14"/>
    <property type="match status" value="1"/>
</dbReference>
<name>A0A893DDG2_9EUKA</name>
<evidence type="ECO:0000256" key="2">
    <source>
        <dbReference type="ARBA" id="ARBA00022980"/>
    </source>
</evidence>
<evidence type="ECO:0000256" key="1">
    <source>
        <dbReference type="ARBA" id="ARBA00009083"/>
    </source>
</evidence>
<dbReference type="PANTHER" id="PTHR19836:SF19">
    <property type="entry name" value="SMALL RIBOSOMAL SUBUNIT PROTEIN US14M"/>
    <property type="match status" value="1"/>
</dbReference>
<dbReference type="Gene3D" id="1.10.287.1480">
    <property type="match status" value="1"/>
</dbReference>
<dbReference type="GO" id="GO:0005763">
    <property type="term" value="C:mitochondrial small ribosomal subunit"/>
    <property type="evidence" value="ECO:0007669"/>
    <property type="project" value="TreeGrafter"/>
</dbReference>
<dbReference type="GO" id="GO:0003735">
    <property type="term" value="F:structural constituent of ribosome"/>
    <property type="evidence" value="ECO:0007669"/>
    <property type="project" value="InterPro"/>
</dbReference>
<organism evidence="4">
    <name type="scientific">Imasa heleensis</name>
    <dbReference type="NCBI Taxonomy" id="2772037"/>
    <lineage>
        <taxon>Eukaryota</taxon>
        <taxon>Malawimonadida</taxon>
        <taxon>Imasidae</taxon>
        <taxon>Imasa</taxon>
    </lineage>
</organism>
<dbReference type="GO" id="GO:0006412">
    <property type="term" value="P:translation"/>
    <property type="evidence" value="ECO:0007669"/>
    <property type="project" value="InterPro"/>
</dbReference>
<dbReference type="InterPro" id="IPR018271">
    <property type="entry name" value="Ribosomal_uS14_CS"/>
</dbReference>
<dbReference type="SUPFAM" id="SSF57716">
    <property type="entry name" value="Glucocorticoid receptor-like (DNA-binding domain)"/>
    <property type="match status" value="1"/>
</dbReference>
<geneLocation type="mitochondrion" evidence="4"/>
<protein>
    <submittedName>
        <fullName evidence="4">Ribosomal protein S14</fullName>
    </submittedName>
</protein>
<dbReference type="AlphaFoldDB" id="A0A893DDG2"/>
<evidence type="ECO:0000313" key="4">
    <source>
        <dbReference type="EMBL" id="QRR29753.1"/>
    </source>
</evidence>
<dbReference type="GeneID" id="67270331"/>
<sequence length="99" mass="11473">MKYIISKDNIKRRRFKSKELNCLLYKYIIQNLNIESNIRNFSMFKLMKANNKSSITMLNNRCTLTGTSKSVSREFGISRVKLRELSLAGCVTGVVKSTW</sequence>